<evidence type="ECO:0000256" key="1">
    <source>
        <dbReference type="ARBA" id="ARBA00004257"/>
    </source>
</evidence>
<feature type="transmembrane region" description="Helical" evidence="8">
    <location>
        <begin position="20"/>
        <end position="43"/>
    </location>
</feature>
<dbReference type="STRING" id="451379.A0A0N5AJH6"/>
<dbReference type="GO" id="GO:0006890">
    <property type="term" value="P:retrograde vesicle-mediated transport, Golgi to endoplasmic reticulum"/>
    <property type="evidence" value="ECO:0007669"/>
    <property type="project" value="TreeGrafter"/>
</dbReference>
<dbReference type="Pfam" id="PF07970">
    <property type="entry name" value="COPIIcoated_ERV"/>
    <property type="match status" value="1"/>
</dbReference>
<dbReference type="Proteomes" id="UP000046393">
    <property type="component" value="Unplaced"/>
</dbReference>
<organism evidence="11 12">
    <name type="scientific">Syphacia muris</name>
    <dbReference type="NCBI Taxonomy" id="451379"/>
    <lineage>
        <taxon>Eukaryota</taxon>
        <taxon>Metazoa</taxon>
        <taxon>Ecdysozoa</taxon>
        <taxon>Nematoda</taxon>
        <taxon>Chromadorea</taxon>
        <taxon>Rhabditida</taxon>
        <taxon>Spirurina</taxon>
        <taxon>Oxyuridomorpha</taxon>
        <taxon>Oxyuroidea</taxon>
        <taxon>Oxyuridae</taxon>
        <taxon>Syphacia</taxon>
    </lineage>
</organism>
<dbReference type="InterPro" id="IPR039542">
    <property type="entry name" value="Erv_N"/>
</dbReference>
<accession>A0A0N5AJH6</accession>
<name>A0A0N5AJH6_9BILA</name>
<dbReference type="GO" id="GO:0030134">
    <property type="term" value="C:COPII-coated ER to Golgi transport vesicle"/>
    <property type="evidence" value="ECO:0007669"/>
    <property type="project" value="TreeGrafter"/>
</dbReference>
<evidence type="ECO:0000313" key="11">
    <source>
        <dbReference type="Proteomes" id="UP000046393"/>
    </source>
</evidence>
<keyword evidence="11" id="KW-1185">Reference proteome</keyword>
<protein>
    <recommendedName>
        <fullName evidence="7">Endoplasmic reticulum-Golgi intermediate compartment protein 3</fullName>
    </recommendedName>
</protein>
<evidence type="ECO:0000259" key="9">
    <source>
        <dbReference type="Pfam" id="PF07970"/>
    </source>
</evidence>
<evidence type="ECO:0000256" key="4">
    <source>
        <dbReference type="ARBA" id="ARBA00022692"/>
    </source>
</evidence>
<dbReference type="PANTHER" id="PTHR10984">
    <property type="entry name" value="ENDOPLASMIC RETICULUM-GOLGI INTERMEDIATE COMPARTMENT PROTEIN"/>
    <property type="match status" value="1"/>
</dbReference>
<keyword evidence="5 8" id="KW-1133">Transmembrane helix</keyword>
<dbReference type="Pfam" id="PF13850">
    <property type="entry name" value="ERGIC_N"/>
    <property type="match status" value="1"/>
</dbReference>
<evidence type="ECO:0000259" key="10">
    <source>
        <dbReference type="Pfam" id="PF13850"/>
    </source>
</evidence>
<dbReference type="WBParaSite" id="SMUV_0000461601-mRNA-1">
    <property type="protein sequence ID" value="SMUV_0000461601-mRNA-1"/>
    <property type="gene ID" value="SMUV_0000461601"/>
</dbReference>
<reference evidence="12" key="1">
    <citation type="submission" date="2017-02" db="UniProtKB">
        <authorList>
            <consortium name="WormBaseParasite"/>
        </authorList>
    </citation>
    <scope>IDENTIFICATION</scope>
</reference>
<dbReference type="InterPro" id="IPR012936">
    <property type="entry name" value="Erv_C"/>
</dbReference>
<comment type="similarity">
    <text evidence="3">Belongs to the ERGIC family.</text>
</comment>
<feature type="domain" description="Endoplasmic reticulum vesicle transporter C-terminal" evidence="9">
    <location>
        <begin position="155"/>
        <end position="368"/>
    </location>
</feature>
<dbReference type="GO" id="GO:0000139">
    <property type="term" value="C:Golgi membrane"/>
    <property type="evidence" value="ECO:0007669"/>
    <property type="project" value="TreeGrafter"/>
</dbReference>
<evidence type="ECO:0000256" key="8">
    <source>
        <dbReference type="SAM" id="Phobius"/>
    </source>
</evidence>
<dbReference type="PANTHER" id="PTHR10984:SF25">
    <property type="entry name" value="ENDOPLASMIC RETICULUM-GOLGI INTERMEDIATE COMPARTMENT PROTEIN 3"/>
    <property type="match status" value="1"/>
</dbReference>
<dbReference type="GO" id="GO:0006888">
    <property type="term" value="P:endoplasmic reticulum to Golgi vesicle-mediated transport"/>
    <property type="evidence" value="ECO:0007669"/>
    <property type="project" value="TreeGrafter"/>
</dbReference>
<comment type="subcellular location">
    <subcellularLocation>
        <location evidence="2">Endoplasmic reticulum-Golgi intermediate compartment membrane</location>
        <topology evidence="2">Multi-pass membrane protein</topology>
    </subcellularLocation>
    <subcellularLocation>
        <location evidence="1">Golgi apparatus</location>
        <location evidence="1">cis-Golgi network membrane</location>
        <topology evidence="1">Multi-pass membrane protein</topology>
    </subcellularLocation>
</comment>
<dbReference type="InterPro" id="IPR045888">
    <property type="entry name" value="Erv"/>
</dbReference>
<evidence type="ECO:0000256" key="6">
    <source>
        <dbReference type="ARBA" id="ARBA00023136"/>
    </source>
</evidence>
<evidence type="ECO:0000256" key="2">
    <source>
        <dbReference type="ARBA" id="ARBA00004457"/>
    </source>
</evidence>
<proteinExistence type="inferred from homology"/>
<keyword evidence="4 8" id="KW-0812">Transmembrane</keyword>
<evidence type="ECO:0000256" key="7">
    <source>
        <dbReference type="ARBA" id="ARBA00040493"/>
    </source>
</evidence>
<feature type="domain" description="Endoplasmic reticulum vesicle transporter N-terminal" evidence="10">
    <location>
        <begin position="7"/>
        <end position="106"/>
    </location>
</feature>
<sequence length="383" mass="43174">MSLFASLRNFDAYTKPLEDFRVRTIAGGTVTLLSSFLIVLLLVTETINFLRIDVVEQLYVDSTSSEQRVDVNFDVTFKKLPCSLDLQFIFFQVVTVDVMDISGDNQDDIRDDVYKLRIDANGKNISGKMAVKLEVNANTTTPGELTTTLTTCGSCYGATEGCCNTCDDVKHAYSLRGWTLDVENVEQCQSDSWVQKLNEYKDEGCRVYGKIQVAKVAGNFHIAPGDPFRTHRSHAHDLHSINPRKFDTSHVINHLSFGNPYPGKLYPLNQKEFNTEKGGIMFQYYLKVVPTLYVHLNRTDPIFSHQFSVTTNQKDVTVAASGLPGFFVHYEFSPLMIKYEERQQSWSSFLVSLCAIIGGLFTVASLIDAFLYTSSRVLMTKME</sequence>
<evidence type="ECO:0000256" key="3">
    <source>
        <dbReference type="ARBA" id="ARBA00005648"/>
    </source>
</evidence>
<keyword evidence="6 8" id="KW-0472">Membrane</keyword>
<dbReference type="GO" id="GO:0033116">
    <property type="term" value="C:endoplasmic reticulum-Golgi intermediate compartment membrane"/>
    <property type="evidence" value="ECO:0007669"/>
    <property type="project" value="UniProtKB-SubCell"/>
</dbReference>
<evidence type="ECO:0000256" key="5">
    <source>
        <dbReference type="ARBA" id="ARBA00022989"/>
    </source>
</evidence>
<feature type="transmembrane region" description="Helical" evidence="8">
    <location>
        <begin position="346"/>
        <end position="372"/>
    </location>
</feature>
<dbReference type="AlphaFoldDB" id="A0A0N5AJH6"/>
<evidence type="ECO:0000313" key="12">
    <source>
        <dbReference type="WBParaSite" id="SMUV_0000461601-mRNA-1"/>
    </source>
</evidence>
<dbReference type="GO" id="GO:0005789">
    <property type="term" value="C:endoplasmic reticulum membrane"/>
    <property type="evidence" value="ECO:0007669"/>
    <property type="project" value="TreeGrafter"/>
</dbReference>